<dbReference type="AlphaFoldDB" id="A0AAV5TCN5"/>
<proteinExistence type="predicted"/>
<dbReference type="EMBL" id="BTSX01000004">
    <property type="protein sequence ID" value="GMS92087.1"/>
    <property type="molecule type" value="Genomic_DNA"/>
</dbReference>
<dbReference type="Proteomes" id="UP001432027">
    <property type="component" value="Unassembled WGS sequence"/>
</dbReference>
<protein>
    <submittedName>
        <fullName evidence="2">Uncharacterized protein</fullName>
    </submittedName>
</protein>
<evidence type="ECO:0000256" key="1">
    <source>
        <dbReference type="SAM" id="MobiDB-lite"/>
    </source>
</evidence>
<organism evidence="2 3">
    <name type="scientific">Pristionchus entomophagus</name>
    <dbReference type="NCBI Taxonomy" id="358040"/>
    <lineage>
        <taxon>Eukaryota</taxon>
        <taxon>Metazoa</taxon>
        <taxon>Ecdysozoa</taxon>
        <taxon>Nematoda</taxon>
        <taxon>Chromadorea</taxon>
        <taxon>Rhabditida</taxon>
        <taxon>Rhabditina</taxon>
        <taxon>Diplogasteromorpha</taxon>
        <taxon>Diplogasteroidea</taxon>
        <taxon>Neodiplogasteridae</taxon>
        <taxon>Pristionchus</taxon>
    </lineage>
</organism>
<feature type="compositionally biased region" description="Polar residues" evidence="1">
    <location>
        <begin position="1"/>
        <end position="20"/>
    </location>
</feature>
<keyword evidence="3" id="KW-1185">Reference proteome</keyword>
<accession>A0AAV5TCN5</accession>
<sequence>QIDFSTGSSEDGQITTGGSQSHEHYHSAGMGRRYRGLDGRSHSSALNRCVWLLTKSSHNLLTDLRGRETSHVNCMVDSAFLGQSQSAVVDVSDRNRRNAMGEGHQC</sequence>
<feature type="non-terminal residue" evidence="2">
    <location>
        <position position="106"/>
    </location>
</feature>
<feature type="region of interest" description="Disordered" evidence="1">
    <location>
        <begin position="1"/>
        <end position="37"/>
    </location>
</feature>
<evidence type="ECO:0000313" key="2">
    <source>
        <dbReference type="EMBL" id="GMS92087.1"/>
    </source>
</evidence>
<gene>
    <name evidence="2" type="ORF">PENTCL1PPCAC_14262</name>
</gene>
<reference evidence="2" key="1">
    <citation type="submission" date="2023-10" db="EMBL/GenBank/DDBJ databases">
        <title>Genome assembly of Pristionchus species.</title>
        <authorList>
            <person name="Yoshida K."/>
            <person name="Sommer R.J."/>
        </authorList>
    </citation>
    <scope>NUCLEOTIDE SEQUENCE</scope>
    <source>
        <strain evidence="2">RS0144</strain>
    </source>
</reference>
<evidence type="ECO:0000313" key="3">
    <source>
        <dbReference type="Proteomes" id="UP001432027"/>
    </source>
</evidence>
<name>A0AAV5TCN5_9BILA</name>
<feature type="non-terminal residue" evidence="2">
    <location>
        <position position="1"/>
    </location>
</feature>
<comment type="caution">
    <text evidence="2">The sequence shown here is derived from an EMBL/GenBank/DDBJ whole genome shotgun (WGS) entry which is preliminary data.</text>
</comment>